<dbReference type="PROSITE" id="PS51724">
    <property type="entry name" value="SPOR"/>
    <property type="match status" value="1"/>
</dbReference>
<reference evidence="2" key="1">
    <citation type="submission" date="2020-10" db="EMBL/GenBank/DDBJ databases">
        <authorList>
            <person name="Gilroy R."/>
        </authorList>
    </citation>
    <scope>NUCLEOTIDE SEQUENCE</scope>
    <source>
        <strain evidence="2">20514</strain>
    </source>
</reference>
<reference evidence="2" key="2">
    <citation type="journal article" date="2021" name="PeerJ">
        <title>Extensive microbial diversity within the chicken gut microbiome revealed by metagenomics and culture.</title>
        <authorList>
            <person name="Gilroy R."/>
            <person name="Ravi A."/>
            <person name="Getino M."/>
            <person name="Pursley I."/>
            <person name="Horton D.L."/>
            <person name="Alikhan N.F."/>
            <person name="Baker D."/>
            <person name="Gharbi K."/>
            <person name="Hall N."/>
            <person name="Watson M."/>
            <person name="Adriaenssens E.M."/>
            <person name="Foster-Nyarko E."/>
            <person name="Jarju S."/>
            <person name="Secka A."/>
            <person name="Antonio M."/>
            <person name="Oren A."/>
            <person name="Chaudhuri R.R."/>
            <person name="La Ragione R."/>
            <person name="Hildebrand F."/>
            <person name="Pallen M.J."/>
        </authorList>
    </citation>
    <scope>NUCLEOTIDE SEQUENCE</scope>
    <source>
        <strain evidence="2">20514</strain>
    </source>
</reference>
<proteinExistence type="predicted"/>
<dbReference type="EMBL" id="JADIMQ010000040">
    <property type="protein sequence ID" value="MBO8448158.1"/>
    <property type="molecule type" value="Genomic_DNA"/>
</dbReference>
<dbReference type="Proteomes" id="UP000810252">
    <property type="component" value="Unassembled WGS sequence"/>
</dbReference>
<dbReference type="InterPro" id="IPR007730">
    <property type="entry name" value="SPOR-like_dom"/>
</dbReference>
<dbReference type="Pfam" id="PF05036">
    <property type="entry name" value="SPOR"/>
    <property type="match status" value="1"/>
</dbReference>
<evidence type="ECO:0000313" key="3">
    <source>
        <dbReference type="Proteomes" id="UP000810252"/>
    </source>
</evidence>
<organism evidence="2 3">
    <name type="scientific">Candidatus Cryptobacteroides merdigallinarum</name>
    <dbReference type="NCBI Taxonomy" id="2840770"/>
    <lineage>
        <taxon>Bacteria</taxon>
        <taxon>Pseudomonadati</taxon>
        <taxon>Bacteroidota</taxon>
        <taxon>Bacteroidia</taxon>
        <taxon>Bacteroidales</taxon>
        <taxon>Candidatus Cryptobacteroides</taxon>
    </lineage>
</organism>
<sequence length="175" mass="19550">MEILNRTIVMALAVMVLLPLGGCDMFRRLAGRPTAEEIEMMRIEKLKQEEAVRRHRIDSLAQVQKEKEDSIAIMDSLSQLKGTVLNPSDIGGLFTTKLDSRYYIVVGAFKSRHNAEALFSEVSAEGYSPILVSFRNGFNAIAISPANNLRDAFSSLKAVRAEEFCPDDVWILVNE</sequence>
<dbReference type="AlphaFoldDB" id="A0A9D9HFF0"/>
<accession>A0A9D9HFF0</accession>
<dbReference type="GO" id="GO:0042834">
    <property type="term" value="F:peptidoglycan binding"/>
    <property type="evidence" value="ECO:0007669"/>
    <property type="project" value="InterPro"/>
</dbReference>
<protein>
    <submittedName>
        <fullName evidence="2">SPOR domain-containing protein</fullName>
    </submittedName>
</protein>
<dbReference type="SUPFAM" id="SSF110997">
    <property type="entry name" value="Sporulation related repeat"/>
    <property type="match status" value="1"/>
</dbReference>
<gene>
    <name evidence="2" type="ORF">IAC29_02665</name>
</gene>
<comment type="caution">
    <text evidence="2">The sequence shown here is derived from an EMBL/GenBank/DDBJ whole genome shotgun (WGS) entry which is preliminary data.</text>
</comment>
<evidence type="ECO:0000259" key="1">
    <source>
        <dbReference type="PROSITE" id="PS51724"/>
    </source>
</evidence>
<name>A0A9D9HFF0_9BACT</name>
<dbReference type="InterPro" id="IPR036680">
    <property type="entry name" value="SPOR-like_sf"/>
</dbReference>
<feature type="domain" description="SPOR" evidence="1">
    <location>
        <begin position="96"/>
        <end position="173"/>
    </location>
</feature>
<evidence type="ECO:0000313" key="2">
    <source>
        <dbReference type="EMBL" id="MBO8448158.1"/>
    </source>
</evidence>
<dbReference type="Gene3D" id="3.30.70.1070">
    <property type="entry name" value="Sporulation related repeat"/>
    <property type="match status" value="1"/>
</dbReference>